<gene>
    <name evidence="10" type="primary">8231271</name>
    <name evidence="9" type="ORF">Phum_PHUM074530</name>
</gene>
<dbReference type="OMA" id="PEHNEER"/>
<dbReference type="CTD" id="8231271"/>
<evidence type="ECO:0000313" key="10">
    <source>
        <dbReference type="EnsemblMetazoa" id="PHUM074530-PA"/>
    </source>
</evidence>
<evidence type="ECO:0000256" key="3">
    <source>
        <dbReference type="ARBA" id="ARBA00023242"/>
    </source>
</evidence>
<dbReference type="FunCoup" id="E0VBW6">
    <property type="interactions" value="2426"/>
</dbReference>
<dbReference type="CDD" id="cd08028">
    <property type="entry name" value="LARP_3"/>
    <property type="match status" value="1"/>
</dbReference>
<evidence type="ECO:0000256" key="1">
    <source>
        <dbReference type="ARBA" id="ARBA00004123"/>
    </source>
</evidence>
<feature type="compositionally biased region" description="Basic and acidic residues" evidence="5">
    <location>
        <begin position="10"/>
        <end position="29"/>
    </location>
</feature>
<evidence type="ECO:0000259" key="7">
    <source>
        <dbReference type="PROSITE" id="PS50961"/>
    </source>
</evidence>
<dbReference type="CDD" id="cd12291">
    <property type="entry name" value="RRM1_La"/>
    <property type="match status" value="1"/>
</dbReference>
<reference evidence="9" key="2">
    <citation type="submission" date="2007-04" db="EMBL/GenBank/DDBJ databases">
        <title>The genome of the human body louse.</title>
        <authorList>
            <consortium name="The Human Body Louse Genome Consortium"/>
            <person name="Kirkness E."/>
            <person name="Walenz B."/>
            <person name="Hass B."/>
            <person name="Bruggner R."/>
            <person name="Strausberg R."/>
        </authorList>
    </citation>
    <scope>NUCLEOTIDE SEQUENCE</scope>
    <source>
        <strain evidence="9">USDA</strain>
    </source>
</reference>
<dbReference type="InterPro" id="IPR014886">
    <property type="entry name" value="La_xRRM"/>
</dbReference>
<protein>
    <submittedName>
        <fullName evidence="9 10">La/SS-B, putative</fullName>
    </submittedName>
</protein>
<evidence type="ECO:0000313" key="9">
    <source>
        <dbReference type="EMBL" id="EEB10872.1"/>
    </source>
</evidence>
<dbReference type="EnsemblMetazoa" id="PHUM074530-RA">
    <property type="protein sequence ID" value="PHUM074530-PA"/>
    <property type="gene ID" value="PHUM074530"/>
</dbReference>
<dbReference type="GO" id="GO:0003729">
    <property type="term" value="F:mRNA binding"/>
    <property type="evidence" value="ECO:0007669"/>
    <property type="project" value="TreeGrafter"/>
</dbReference>
<organism>
    <name type="scientific">Pediculus humanus subsp. corporis</name>
    <name type="common">Body louse</name>
    <dbReference type="NCBI Taxonomy" id="121224"/>
    <lineage>
        <taxon>Eukaryota</taxon>
        <taxon>Metazoa</taxon>
        <taxon>Ecdysozoa</taxon>
        <taxon>Arthropoda</taxon>
        <taxon>Hexapoda</taxon>
        <taxon>Insecta</taxon>
        <taxon>Pterygota</taxon>
        <taxon>Neoptera</taxon>
        <taxon>Paraneoptera</taxon>
        <taxon>Psocodea</taxon>
        <taxon>Troctomorpha</taxon>
        <taxon>Phthiraptera</taxon>
        <taxon>Anoplura</taxon>
        <taxon>Pediculidae</taxon>
        <taxon>Pediculus</taxon>
    </lineage>
</organism>
<evidence type="ECO:0000256" key="5">
    <source>
        <dbReference type="SAM" id="MobiDB-lite"/>
    </source>
</evidence>
<dbReference type="SUPFAM" id="SSF54928">
    <property type="entry name" value="RNA-binding domain, RBD"/>
    <property type="match status" value="2"/>
</dbReference>
<dbReference type="PROSITE" id="PS50961">
    <property type="entry name" value="HTH_LA"/>
    <property type="match status" value="1"/>
</dbReference>
<dbReference type="InterPro" id="IPR045180">
    <property type="entry name" value="La_dom_prot"/>
</dbReference>
<feature type="domain" description="XRRM" evidence="8">
    <location>
        <begin position="226"/>
        <end position="346"/>
    </location>
</feature>
<dbReference type="EMBL" id="AAZO01000896">
    <property type="status" value="NOT_ANNOTATED_CDS"/>
    <property type="molecule type" value="Genomic_DNA"/>
</dbReference>
<dbReference type="InterPro" id="IPR036388">
    <property type="entry name" value="WH-like_DNA-bd_sf"/>
</dbReference>
<dbReference type="InParanoid" id="E0VBW6"/>
<sequence>MSDSNNKTNGETHQENPQNDDKSENDNSKPVDINEEILKQVEYYFGDNNLRKDKFMLNQIKMDDGWIPMSVMLEFRRLAKLSSDPKVIANALGKSKLIEVDESGEEIKIRRSPDYPLEELTSEKFMELRSRSIYCKGFPLDYTMDDLITFFNNYGPFENIIMRKYNDKLSKTYKFKGSVFVTYATKEKAKEFLDLESVKCKDRELIKISKIQVFNLLLFSRVVKEQFPKGTILHLEGDCSQLTRENIKDKFNNLGYEVAFVEYNKGEKEAHVRFSKENAGKDFIEKEGKEINIENSKVQARLLEGEEEEKFLIKAMEDKKAYLKKCQQAKQGGRRGRGKGRGKNNKRKGNAEVESPPAKKVASEN</sequence>
<dbReference type="KEGG" id="phu:Phum_PHUM074530"/>
<reference evidence="10" key="3">
    <citation type="submission" date="2021-02" db="UniProtKB">
        <authorList>
            <consortium name="EnsemblMetazoa"/>
        </authorList>
    </citation>
    <scope>IDENTIFICATION</scope>
    <source>
        <strain evidence="10">USDA</strain>
    </source>
</reference>
<dbReference type="PRINTS" id="PR00302">
    <property type="entry name" value="LUPUSLA"/>
</dbReference>
<dbReference type="PANTHER" id="PTHR22792">
    <property type="entry name" value="LUPUS LA PROTEIN-RELATED"/>
    <property type="match status" value="1"/>
</dbReference>
<evidence type="ECO:0000259" key="8">
    <source>
        <dbReference type="PROSITE" id="PS51939"/>
    </source>
</evidence>
<evidence type="ECO:0000313" key="11">
    <source>
        <dbReference type="Proteomes" id="UP000009046"/>
    </source>
</evidence>
<feature type="compositionally biased region" description="Basic residues" evidence="5">
    <location>
        <begin position="332"/>
        <end position="348"/>
    </location>
</feature>
<dbReference type="Pfam" id="PF08777">
    <property type="entry name" value="RRM_3"/>
    <property type="match status" value="1"/>
</dbReference>
<dbReference type="SMART" id="SM00715">
    <property type="entry name" value="LA"/>
    <property type="match status" value="1"/>
</dbReference>
<dbReference type="SMART" id="SM00360">
    <property type="entry name" value="RRM"/>
    <property type="match status" value="1"/>
</dbReference>
<dbReference type="GO" id="GO:0005634">
    <property type="term" value="C:nucleus"/>
    <property type="evidence" value="ECO:0007669"/>
    <property type="project" value="UniProtKB-SubCell"/>
</dbReference>
<dbReference type="Proteomes" id="UP000009046">
    <property type="component" value="Unassembled WGS sequence"/>
</dbReference>
<dbReference type="GO" id="GO:0005829">
    <property type="term" value="C:cytosol"/>
    <property type="evidence" value="ECO:0007669"/>
    <property type="project" value="TreeGrafter"/>
</dbReference>
<dbReference type="PROSITE" id="PS50102">
    <property type="entry name" value="RRM"/>
    <property type="match status" value="1"/>
</dbReference>
<dbReference type="RefSeq" id="XP_002423610.1">
    <property type="nucleotide sequence ID" value="XM_002423565.1"/>
</dbReference>
<evidence type="ECO:0000256" key="2">
    <source>
        <dbReference type="ARBA" id="ARBA00022884"/>
    </source>
</evidence>
<dbReference type="EMBL" id="DS235042">
    <property type="protein sequence ID" value="EEB10872.1"/>
    <property type="molecule type" value="Genomic_DNA"/>
</dbReference>
<dbReference type="HOGENOM" id="CLU_042341_1_1_1"/>
<dbReference type="InterPro" id="IPR035979">
    <property type="entry name" value="RBD_domain_sf"/>
</dbReference>
<dbReference type="Pfam" id="PF00076">
    <property type="entry name" value="RRM_1"/>
    <property type="match status" value="1"/>
</dbReference>
<feature type="region of interest" description="Disordered" evidence="5">
    <location>
        <begin position="324"/>
        <end position="365"/>
    </location>
</feature>
<dbReference type="GO" id="GO:0010494">
    <property type="term" value="C:cytoplasmic stress granule"/>
    <property type="evidence" value="ECO:0007669"/>
    <property type="project" value="TreeGrafter"/>
</dbReference>
<dbReference type="STRING" id="121224.E0VBW6"/>
<dbReference type="Gene3D" id="3.30.70.330">
    <property type="match status" value="2"/>
</dbReference>
<dbReference type="Pfam" id="PF05383">
    <property type="entry name" value="La"/>
    <property type="match status" value="1"/>
</dbReference>
<dbReference type="SUPFAM" id="SSF46785">
    <property type="entry name" value="Winged helix' DNA-binding domain"/>
    <property type="match status" value="1"/>
</dbReference>
<dbReference type="GO" id="GO:0045727">
    <property type="term" value="P:positive regulation of translation"/>
    <property type="evidence" value="ECO:0007669"/>
    <property type="project" value="TreeGrafter"/>
</dbReference>
<dbReference type="InterPro" id="IPR000504">
    <property type="entry name" value="RRM_dom"/>
</dbReference>
<evidence type="ECO:0000259" key="6">
    <source>
        <dbReference type="PROSITE" id="PS50102"/>
    </source>
</evidence>
<name>E0VBW6_PEDHC</name>
<feature type="domain" description="HTH La-type RNA-binding" evidence="7">
    <location>
        <begin position="27"/>
        <end position="119"/>
    </location>
</feature>
<dbReference type="CDD" id="cd12541">
    <property type="entry name" value="RRM2_La"/>
    <property type="match status" value="1"/>
</dbReference>
<feature type="region of interest" description="Disordered" evidence="5">
    <location>
        <begin position="1"/>
        <end position="33"/>
    </location>
</feature>
<proteinExistence type="predicted"/>
<dbReference type="InterPro" id="IPR006630">
    <property type="entry name" value="La_HTH"/>
</dbReference>
<accession>E0VBW6</accession>
<dbReference type="InterPro" id="IPR036390">
    <property type="entry name" value="WH_DNA-bd_sf"/>
</dbReference>
<dbReference type="AlphaFoldDB" id="E0VBW6"/>
<dbReference type="GO" id="GO:0008033">
    <property type="term" value="P:tRNA processing"/>
    <property type="evidence" value="ECO:0007669"/>
    <property type="project" value="TreeGrafter"/>
</dbReference>
<dbReference type="InterPro" id="IPR002344">
    <property type="entry name" value="Lupus_La"/>
</dbReference>
<dbReference type="eggNOG" id="KOG4213">
    <property type="taxonomic scope" value="Eukaryota"/>
</dbReference>
<dbReference type="PROSITE" id="PS51939">
    <property type="entry name" value="XRRM"/>
    <property type="match status" value="1"/>
</dbReference>
<comment type="subcellular location">
    <subcellularLocation>
        <location evidence="1">Nucleus</location>
    </subcellularLocation>
</comment>
<keyword evidence="2 4" id="KW-0694">RNA-binding</keyword>
<dbReference type="Gene3D" id="1.10.10.10">
    <property type="entry name" value="Winged helix-like DNA-binding domain superfamily/Winged helix DNA-binding domain"/>
    <property type="match status" value="1"/>
</dbReference>
<dbReference type="VEuPathDB" id="VectorBase:PHUM074530"/>
<evidence type="ECO:0000256" key="4">
    <source>
        <dbReference type="PROSITE-ProRule" id="PRU00332"/>
    </source>
</evidence>
<dbReference type="GeneID" id="8231271"/>
<keyword evidence="11" id="KW-1185">Reference proteome</keyword>
<dbReference type="OrthoDB" id="439993at2759"/>
<feature type="domain" description="RRM" evidence="6">
    <location>
        <begin position="131"/>
        <end position="213"/>
    </location>
</feature>
<dbReference type="GO" id="GO:1990904">
    <property type="term" value="C:ribonucleoprotein complex"/>
    <property type="evidence" value="ECO:0007669"/>
    <property type="project" value="UniProtKB-UniRule"/>
</dbReference>
<keyword evidence="3" id="KW-0539">Nucleus</keyword>
<dbReference type="InterPro" id="IPR012677">
    <property type="entry name" value="Nucleotide-bd_a/b_plait_sf"/>
</dbReference>
<reference evidence="9" key="1">
    <citation type="submission" date="2007-04" db="EMBL/GenBank/DDBJ databases">
        <title>Annotation of Pediculus humanus corporis strain USDA.</title>
        <authorList>
            <person name="Kirkness E."/>
            <person name="Hannick L."/>
            <person name="Hass B."/>
            <person name="Bruggner R."/>
            <person name="Lawson D."/>
            <person name="Bidwell S."/>
            <person name="Joardar V."/>
            <person name="Caler E."/>
            <person name="Walenz B."/>
            <person name="Inman J."/>
            <person name="Schobel S."/>
            <person name="Galinsky K."/>
            <person name="Amedeo P."/>
            <person name="Strausberg R."/>
        </authorList>
    </citation>
    <scope>NUCLEOTIDE SEQUENCE</scope>
    <source>
        <strain evidence="9">USDA</strain>
    </source>
</reference>
<dbReference type="PANTHER" id="PTHR22792:SF166">
    <property type="entry name" value="LUPUS LA PROTEIN HOMOLOG"/>
    <property type="match status" value="1"/>
</dbReference>